<dbReference type="Proteomes" id="UP000068832">
    <property type="component" value="Chromosome"/>
</dbReference>
<evidence type="ECO:0000259" key="1">
    <source>
        <dbReference type="Pfam" id="PF01266"/>
    </source>
</evidence>
<dbReference type="EMBL" id="CP012172">
    <property type="protein sequence ID" value="AKV73866.1"/>
    <property type="molecule type" value="Genomic_DNA"/>
</dbReference>
<evidence type="ECO:0000313" key="11">
    <source>
        <dbReference type="Proteomes" id="UP000062398"/>
    </source>
</evidence>
<gene>
    <name evidence="2" type="ORF">HA72_0775</name>
    <name evidence="3" type="ORF">MsedA_0790</name>
    <name evidence="4" type="ORF">MsedB_0791</name>
    <name evidence="5" type="ORF">MsedC_0790</name>
    <name evidence="6" type="ORF">MsedD_0791</name>
    <name evidence="7" type="ORF">MsedE_0790</name>
</gene>
<evidence type="ECO:0000313" key="12">
    <source>
        <dbReference type="Proteomes" id="UP000062475"/>
    </source>
</evidence>
<dbReference type="InterPro" id="IPR006076">
    <property type="entry name" value="FAD-dep_OxRdtase"/>
</dbReference>
<dbReference type="Proteomes" id="UP000061362">
    <property type="component" value="Chromosome"/>
</dbReference>
<dbReference type="Proteomes" id="UP000056255">
    <property type="component" value="Chromosome"/>
</dbReference>
<dbReference type="EMBL" id="CP012173">
    <property type="protein sequence ID" value="AKV76108.1"/>
    <property type="molecule type" value="Genomic_DNA"/>
</dbReference>
<dbReference type="EMBL" id="CP008822">
    <property type="protein sequence ID" value="AIM26936.1"/>
    <property type="molecule type" value="Genomic_DNA"/>
</dbReference>
<dbReference type="OrthoDB" id="34620at2157"/>
<dbReference type="Proteomes" id="UP000062398">
    <property type="component" value="Chromosome"/>
</dbReference>
<dbReference type="AlphaFoldDB" id="A0A088E3P9"/>
<evidence type="ECO:0000313" key="3">
    <source>
        <dbReference type="EMBL" id="AKV73866.1"/>
    </source>
</evidence>
<sequence length="293" mass="32533">MQRIVVIGGGITGLLVARTLGGDVTLLDRDVPSKNSLASLWNVMPPLCGELRKECEESAKEYVKIAEELGVKAQWKEIIRIPPKGDKVLTRRETAEMEPNLPYESEILGKGLHLDGEDLIRKLSKNVKRARVTSLLVEDSTLTGLKTDEGLVKGDLYVFAIGNDPEGILRGLSISSYKGHLVKSSPLGIRNIVMLEDRLGVEDSYALLNGDSYSSSNPSVDREQVERTIEVFRRYTGKPVEPLEIRVGFRAITPESPLVKRIYDNAIVVTGHRFGWALAPVLAERVKNLVERY</sequence>
<evidence type="ECO:0000313" key="10">
    <source>
        <dbReference type="Proteomes" id="UP000061362"/>
    </source>
</evidence>
<dbReference type="Proteomes" id="UP000029084">
    <property type="component" value="Chromosome"/>
</dbReference>
<evidence type="ECO:0000313" key="7">
    <source>
        <dbReference type="EMBL" id="AKV82848.1"/>
    </source>
</evidence>
<dbReference type="OMA" id="NEYGIYF"/>
<reference evidence="10 11" key="2">
    <citation type="journal article" date="2015" name="Genome Announc.">
        <title>Complete Genome Sequences of Evolved Arsenate-Resistant Metallosphaera sedula Strains.</title>
        <authorList>
            <person name="Ai C."/>
            <person name="McCarthy S."/>
            <person name="Schackwitz W."/>
            <person name="Martin J."/>
            <person name="Lipzen A."/>
            <person name="Blum P."/>
        </authorList>
    </citation>
    <scope>NUCLEOTIDE SEQUENCE [LARGE SCALE GENOMIC DNA]</scope>
    <source>
        <strain evidence="5 11">ARS120-1</strain>
        <strain evidence="6 10">ARS120-2</strain>
        <strain evidence="3 13">ARS50-1</strain>
        <strain evidence="4 12">ARS50-2</strain>
    </source>
</reference>
<name>A0A088E3P9_9CREN</name>
<dbReference type="EMBL" id="CP012175">
    <property type="protein sequence ID" value="AKV80604.1"/>
    <property type="molecule type" value="Genomic_DNA"/>
</dbReference>
<evidence type="ECO:0000313" key="9">
    <source>
        <dbReference type="Proteomes" id="UP000056255"/>
    </source>
</evidence>
<dbReference type="PATRIC" id="fig|43687.5.peg.794"/>
<evidence type="ECO:0000313" key="6">
    <source>
        <dbReference type="EMBL" id="AKV80604.1"/>
    </source>
</evidence>
<dbReference type="Gene3D" id="3.30.9.10">
    <property type="entry name" value="D-Amino Acid Oxidase, subunit A, domain 2"/>
    <property type="match status" value="2"/>
</dbReference>
<evidence type="ECO:0000313" key="2">
    <source>
        <dbReference type="EMBL" id="AIM26936.1"/>
    </source>
</evidence>
<dbReference type="InterPro" id="IPR036188">
    <property type="entry name" value="FAD/NAD-bd_sf"/>
</dbReference>
<dbReference type="Pfam" id="PF01266">
    <property type="entry name" value="DAO"/>
    <property type="match status" value="1"/>
</dbReference>
<dbReference type="EMBL" id="CP012174">
    <property type="protein sequence ID" value="AKV78359.1"/>
    <property type="molecule type" value="Genomic_DNA"/>
</dbReference>
<dbReference type="Proteomes" id="UP000062475">
    <property type="component" value="Chromosome"/>
</dbReference>
<proteinExistence type="predicted"/>
<reference evidence="7 9" key="3">
    <citation type="submission" date="2015-07" db="EMBL/GenBank/DDBJ databases">
        <title>Physiological, transcriptional responses and genome re-sequencing of acid resistant extremely thermoacidophilic Metallosphaera sedula SARC-M1.</title>
        <authorList>
            <person name="Ai C."/>
            <person name="McCarthy S."/>
            <person name="Eckrich V."/>
            <person name="Rudrappa D."/>
            <person name="Qiu G."/>
            <person name="Blum P."/>
        </authorList>
    </citation>
    <scope>NUCLEOTIDE SEQUENCE [LARGE SCALE GENOMIC DNA]</scope>
    <source>
        <strain evidence="7 9">SARC-M1</strain>
    </source>
</reference>
<evidence type="ECO:0000313" key="8">
    <source>
        <dbReference type="Proteomes" id="UP000029084"/>
    </source>
</evidence>
<evidence type="ECO:0000313" key="5">
    <source>
        <dbReference type="EMBL" id="AKV78359.1"/>
    </source>
</evidence>
<dbReference type="EMBL" id="CP012176">
    <property type="protein sequence ID" value="AKV82848.1"/>
    <property type="molecule type" value="Genomic_DNA"/>
</dbReference>
<dbReference type="SUPFAM" id="SSF51905">
    <property type="entry name" value="FAD/NAD(P)-binding domain"/>
    <property type="match status" value="1"/>
</dbReference>
<reference evidence="2 8" key="1">
    <citation type="journal article" date="2014" name="J. Bacteriol.">
        <title>Role of an Archaeal PitA Transporter in the Copper and Arsenic Resistance of Metallosphaera sedula, an Extreme Thermoacidophile.</title>
        <authorList>
            <person name="McCarthy S."/>
            <person name="Ai C."/>
            <person name="Wheaton G."/>
            <person name="Tevatia R."/>
            <person name="Eckrich V."/>
            <person name="Kelly R."/>
            <person name="Blum P."/>
        </authorList>
    </citation>
    <scope>NUCLEOTIDE SEQUENCE [LARGE SCALE GENOMIC DNA]</scope>
    <source>
        <strain evidence="2 8">CuR1</strain>
    </source>
</reference>
<evidence type="ECO:0000313" key="4">
    <source>
        <dbReference type="EMBL" id="AKV76108.1"/>
    </source>
</evidence>
<dbReference type="Gene3D" id="3.50.50.60">
    <property type="entry name" value="FAD/NAD(P)-binding domain"/>
    <property type="match status" value="2"/>
</dbReference>
<feature type="domain" description="FAD dependent oxidoreductase" evidence="1">
    <location>
        <begin position="3"/>
        <end position="286"/>
    </location>
</feature>
<evidence type="ECO:0000313" key="13">
    <source>
        <dbReference type="Proteomes" id="UP000068832"/>
    </source>
</evidence>
<protein>
    <submittedName>
        <fullName evidence="2 3">FAD-dependent oxidoreductase</fullName>
    </submittedName>
</protein>
<organism evidence="2 8">
    <name type="scientific">Metallosphaera sedula</name>
    <dbReference type="NCBI Taxonomy" id="43687"/>
    <lineage>
        <taxon>Archaea</taxon>
        <taxon>Thermoproteota</taxon>
        <taxon>Thermoprotei</taxon>
        <taxon>Sulfolobales</taxon>
        <taxon>Sulfolobaceae</taxon>
        <taxon>Metallosphaera</taxon>
    </lineage>
</organism>
<dbReference type="GeneID" id="91755235"/>
<dbReference type="RefSeq" id="WP_012020737.1">
    <property type="nucleotide sequence ID" value="NZ_CP008822.1"/>
</dbReference>
<accession>A0A088E3P9</accession>